<evidence type="ECO:0000313" key="6">
    <source>
        <dbReference type="Proteomes" id="UP001204151"/>
    </source>
</evidence>
<dbReference type="SUPFAM" id="SSF52540">
    <property type="entry name" value="P-loop containing nucleoside triphosphate hydrolases"/>
    <property type="match status" value="1"/>
</dbReference>
<feature type="binding site" evidence="2">
    <location>
        <begin position="213"/>
        <end position="221"/>
    </location>
    <ligand>
        <name>GTP</name>
        <dbReference type="ChEBI" id="CHEBI:37565"/>
    </ligand>
</feature>
<feature type="binding site" evidence="2">
    <location>
        <begin position="160"/>
        <end position="163"/>
    </location>
    <ligand>
        <name>GTP</name>
        <dbReference type="ChEBI" id="CHEBI:37565"/>
    </ligand>
</feature>
<feature type="region of interest" description="Disordered" evidence="3">
    <location>
        <begin position="223"/>
        <end position="248"/>
    </location>
</feature>
<organism evidence="5 6">
    <name type="scientific">Massilia pinisoli</name>
    <dbReference type="NCBI Taxonomy" id="1772194"/>
    <lineage>
        <taxon>Bacteria</taxon>
        <taxon>Pseudomonadati</taxon>
        <taxon>Pseudomonadota</taxon>
        <taxon>Betaproteobacteria</taxon>
        <taxon>Burkholderiales</taxon>
        <taxon>Oxalobacteraceae</taxon>
        <taxon>Telluria group</taxon>
        <taxon>Massilia</taxon>
    </lineage>
</organism>
<dbReference type="EC" id="3.6.1.-" evidence="2"/>
<dbReference type="NCBIfam" id="TIGR00157">
    <property type="entry name" value="ribosome small subunit-dependent GTPase A"/>
    <property type="match status" value="1"/>
</dbReference>
<feature type="binding site" evidence="2">
    <location>
        <position position="300"/>
    </location>
    <ligand>
        <name>Zn(2+)</name>
        <dbReference type="ChEBI" id="CHEBI:29105"/>
    </ligand>
</feature>
<dbReference type="EMBL" id="JANUGW010000024">
    <property type="protein sequence ID" value="MCS0584751.1"/>
    <property type="molecule type" value="Genomic_DNA"/>
</dbReference>
<feature type="binding site" evidence="2">
    <location>
        <position position="298"/>
    </location>
    <ligand>
        <name>Zn(2+)</name>
        <dbReference type="ChEBI" id="CHEBI:29105"/>
    </ligand>
</feature>
<evidence type="ECO:0000259" key="4">
    <source>
        <dbReference type="PROSITE" id="PS50936"/>
    </source>
</evidence>
<feature type="binding site" evidence="2">
    <location>
        <position position="293"/>
    </location>
    <ligand>
        <name>Zn(2+)</name>
        <dbReference type="ChEBI" id="CHEBI:29105"/>
    </ligand>
</feature>
<proteinExistence type="inferred from homology"/>
<keyword evidence="6" id="KW-1185">Reference proteome</keyword>
<keyword evidence="2" id="KW-0378">Hydrolase</keyword>
<dbReference type="InterPro" id="IPR004881">
    <property type="entry name" value="Ribosome_biogen_GTPase_RsgA"/>
</dbReference>
<dbReference type="InterPro" id="IPR027417">
    <property type="entry name" value="P-loop_NTPase"/>
</dbReference>
<evidence type="ECO:0000256" key="3">
    <source>
        <dbReference type="SAM" id="MobiDB-lite"/>
    </source>
</evidence>
<keyword evidence="2" id="KW-0547">Nucleotide-binding</keyword>
<protein>
    <recommendedName>
        <fullName evidence="2">Small ribosomal subunit biogenesis GTPase RsgA</fullName>
        <ecNumber evidence="2">3.6.1.-</ecNumber>
    </recommendedName>
</protein>
<dbReference type="HAMAP" id="MF_01820">
    <property type="entry name" value="GTPase_RsgA"/>
    <property type="match status" value="1"/>
</dbReference>
<dbReference type="CDD" id="cd01854">
    <property type="entry name" value="YjeQ_EngC"/>
    <property type="match status" value="1"/>
</dbReference>
<name>A0ABT1ZXU6_9BURK</name>
<dbReference type="Gene3D" id="1.10.40.50">
    <property type="entry name" value="Probable gtpase engc, domain 3"/>
    <property type="match status" value="1"/>
</dbReference>
<keyword evidence="2" id="KW-0342">GTP-binding</keyword>
<dbReference type="RefSeq" id="WP_258819297.1">
    <property type="nucleotide sequence ID" value="NZ_JANUGW010000024.1"/>
</dbReference>
<comment type="subcellular location">
    <subcellularLocation>
        <location evidence="2">Cytoplasm</location>
    </subcellularLocation>
</comment>
<keyword evidence="2" id="KW-0963">Cytoplasm</keyword>
<sequence>MRQRTRAFALRNRNTTITIDFDIAALRRIGLTHAIAARLAIHDRGTPARVAAVHRNALVLHDGTQEFPARPHPGLDTLPAVGDWVLFDHNDLGEAWVHTLVDPLNELARRDADGARQRLAANVDTALFVMGLDGDFNPRRLERYLMVARSADVSPVVVLTKGDLVDDADAKAAQLGARLPPAIPIVRVHAQEAGAAALLAPWTGAGQTLVLLGTSGVGKSTLTNTLTGAHQPTGGVRKGDDRGRHTTTSRSLHLCAGGACVIDTPGLRSWQPDGDEDDVNAAFDDIEALAADCRFHDCKHDEEPGCAVRGAVDADRLRNYHKLLREVRHAAATPLDRIAERSKWKVLNRMARARAQAKRP</sequence>
<comment type="function">
    <text evidence="2">One of several proteins that assist in the late maturation steps of the functional core of the 30S ribosomal subunit. Helps release RbfA from mature subunits. May play a role in the assembly of ribosomal proteins into the subunit. Circularly permuted GTPase that catalyzes slow GTP hydrolysis, GTPase activity is stimulated by the 30S ribosomal subunit.</text>
</comment>
<gene>
    <name evidence="2 5" type="primary">rsgA</name>
    <name evidence="5" type="ORF">NX784_24495</name>
</gene>
<feature type="domain" description="EngC GTPase" evidence="4">
    <location>
        <begin position="121"/>
        <end position="268"/>
    </location>
</feature>
<evidence type="ECO:0000256" key="2">
    <source>
        <dbReference type="HAMAP-Rule" id="MF_01820"/>
    </source>
</evidence>
<dbReference type="PANTHER" id="PTHR32120:SF10">
    <property type="entry name" value="SMALL RIBOSOMAL SUBUNIT BIOGENESIS GTPASE RSGA"/>
    <property type="match status" value="1"/>
</dbReference>
<evidence type="ECO:0000256" key="1">
    <source>
        <dbReference type="ARBA" id="ARBA00022517"/>
    </source>
</evidence>
<reference evidence="5 6" key="1">
    <citation type="submission" date="2022-08" db="EMBL/GenBank/DDBJ databases">
        <title>Reclassification of Massilia species as members of the genera Telluria, Duganella, Pseudoduganella, Mokoshia gen. nov. and Zemynaea gen. nov. using orthogonal and non-orthogonal genome-based approaches.</title>
        <authorList>
            <person name="Bowman J.P."/>
        </authorList>
    </citation>
    <scope>NUCLEOTIDE SEQUENCE [LARGE SCALE GENOMIC DNA]</scope>
    <source>
        <strain evidence="5 6">JCM 31316</strain>
    </source>
</reference>
<keyword evidence="2" id="KW-0862">Zinc</keyword>
<dbReference type="PANTHER" id="PTHR32120">
    <property type="entry name" value="SMALL RIBOSOMAL SUBUNIT BIOGENESIS GTPASE RSGA"/>
    <property type="match status" value="1"/>
</dbReference>
<comment type="similarity">
    <text evidence="2">Belongs to the TRAFAC class YlqF/YawG GTPase family. RsgA subfamily.</text>
</comment>
<keyword evidence="2" id="KW-0699">rRNA-binding</keyword>
<keyword evidence="2" id="KW-0694">RNA-binding</keyword>
<keyword evidence="1 2" id="KW-0690">Ribosome biogenesis</keyword>
<comment type="cofactor">
    <cofactor evidence="2">
        <name>Zn(2+)</name>
        <dbReference type="ChEBI" id="CHEBI:29105"/>
    </cofactor>
    <text evidence="2">Binds 1 zinc ion per subunit.</text>
</comment>
<dbReference type="Proteomes" id="UP001204151">
    <property type="component" value="Unassembled WGS sequence"/>
</dbReference>
<feature type="binding site" evidence="2">
    <location>
        <position position="306"/>
    </location>
    <ligand>
        <name>Zn(2+)</name>
        <dbReference type="ChEBI" id="CHEBI:29105"/>
    </ligand>
</feature>
<dbReference type="PROSITE" id="PS50936">
    <property type="entry name" value="ENGC_GTPASE"/>
    <property type="match status" value="1"/>
</dbReference>
<evidence type="ECO:0000313" key="5">
    <source>
        <dbReference type="EMBL" id="MCS0584751.1"/>
    </source>
</evidence>
<dbReference type="Pfam" id="PF03193">
    <property type="entry name" value="RsgA_GTPase"/>
    <property type="match status" value="1"/>
</dbReference>
<accession>A0ABT1ZXU6</accession>
<dbReference type="InterPro" id="IPR010914">
    <property type="entry name" value="RsgA_GTPase_dom"/>
</dbReference>
<comment type="subunit">
    <text evidence="2">Monomer. Associates with 30S ribosomal subunit, binds 16S rRNA.</text>
</comment>
<comment type="caution">
    <text evidence="5">The sequence shown here is derived from an EMBL/GenBank/DDBJ whole genome shotgun (WGS) entry which is preliminary data.</text>
</comment>
<keyword evidence="2" id="KW-0479">Metal-binding</keyword>
<dbReference type="Gene3D" id="3.40.50.300">
    <property type="entry name" value="P-loop containing nucleotide triphosphate hydrolases"/>
    <property type="match status" value="1"/>
</dbReference>